<sequence length="94" mass="10712">MSTGGKPPRKPLKPLDENNEPQKVDPPAGATDENSSPKKRRKKAPERQDREVLKRRSQRLKSDRLAKMEIEQSMLDIETEEARSSDEDMAEPEA</sequence>
<reference evidence="2 3" key="1">
    <citation type="submission" date="2024-01" db="EMBL/GenBank/DDBJ databases">
        <title>A draft genome for a cacao thread blight-causing isolate of Paramarasmius palmivorus.</title>
        <authorList>
            <person name="Baruah I.K."/>
            <person name="Bukari Y."/>
            <person name="Amoako-Attah I."/>
            <person name="Meinhardt L.W."/>
            <person name="Bailey B.A."/>
            <person name="Cohen S.P."/>
        </authorList>
    </citation>
    <scope>NUCLEOTIDE SEQUENCE [LARGE SCALE GENOMIC DNA]</scope>
    <source>
        <strain evidence="2 3">GH-12</strain>
    </source>
</reference>
<dbReference type="Proteomes" id="UP001383192">
    <property type="component" value="Unassembled WGS sequence"/>
</dbReference>
<feature type="compositionally biased region" description="Basic and acidic residues" evidence="1">
    <location>
        <begin position="13"/>
        <end position="23"/>
    </location>
</feature>
<evidence type="ECO:0000313" key="3">
    <source>
        <dbReference type="Proteomes" id="UP001383192"/>
    </source>
</evidence>
<comment type="caution">
    <text evidence="2">The sequence shown here is derived from an EMBL/GenBank/DDBJ whole genome shotgun (WGS) entry which is preliminary data.</text>
</comment>
<proteinExistence type="predicted"/>
<name>A0AAW0CGA6_9AGAR</name>
<gene>
    <name evidence="2" type="ORF">VNI00_010354</name>
</gene>
<dbReference type="EMBL" id="JAYKXP010000041">
    <property type="protein sequence ID" value="KAK7038962.1"/>
    <property type="molecule type" value="Genomic_DNA"/>
</dbReference>
<keyword evidence="3" id="KW-1185">Reference proteome</keyword>
<feature type="region of interest" description="Disordered" evidence="1">
    <location>
        <begin position="1"/>
        <end position="94"/>
    </location>
</feature>
<accession>A0AAW0CGA6</accession>
<protein>
    <submittedName>
        <fullName evidence="2">Uncharacterized protein</fullName>
    </submittedName>
</protein>
<dbReference type="AlphaFoldDB" id="A0AAW0CGA6"/>
<evidence type="ECO:0000313" key="2">
    <source>
        <dbReference type="EMBL" id="KAK7038962.1"/>
    </source>
</evidence>
<feature type="compositionally biased region" description="Basic and acidic residues" evidence="1">
    <location>
        <begin position="45"/>
        <end position="70"/>
    </location>
</feature>
<organism evidence="2 3">
    <name type="scientific">Paramarasmius palmivorus</name>
    <dbReference type="NCBI Taxonomy" id="297713"/>
    <lineage>
        <taxon>Eukaryota</taxon>
        <taxon>Fungi</taxon>
        <taxon>Dikarya</taxon>
        <taxon>Basidiomycota</taxon>
        <taxon>Agaricomycotina</taxon>
        <taxon>Agaricomycetes</taxon>
        <taxon>Agaricomycetidae</taxon>
        <taxon>Agaricales</taxon>
        <taxon>Marasmiineae</taxon>
        <taxon>Marasmiaceae</taxon>
        <taxon>Paramarasmius</taxon>
    </lineage>
</organism>
<evidence type="ECO:0000256" key="1">
    <source>
        <dbReference type="SAM" id="MobiDB-lite"/>
    </source>
</evidence>